<keyword evidence="2 7" id="KW-0963">Cytoplasm</keyword>
<evidence type="ECO:0000256" key="4">
    <source>
        <dbReference type="ARBA" id="ARBA00022884"/>
    </source>
</evidence>
<dbReference type="InterPro" id="IPR012340">
    <property type="entry name" value="NA-bd_OB-fold"/>
</dbReference>
<sequence length="500" mass="55129">MDTKEILQVVDVVSNEKGVSKEVIFEAIEAALAAATRKVGGEHMDVRVAIDRHSGSYETFRRWTVVDDEADEFDPEQQFTLSGAQRDHPGVAVGDVIEEPLPAVPFGRIASQMAKQVIVQKVRDAEREKIVETYTPRIGHMLVGQVKRLDRGNLIVDLGGNVDALLTRDEMIARENIRIGDRVCALLADARIEQRGPQLFLTRRAPKLMMELFRREVPEVADGIVEVIACARDPGVRAKIAVRSYDPRIDPIGACVGMHGTRVQAVSNELAGERVDIVLFDVNPAQFVLNSLSPAKVVSITMDEESHTMDVAVAEDQLSIAIGRGGQNVRLASELTGWELNLMTEEQASQKQEAEIGTLRQMFVDKLDLDQSVADILVQEGFTSVEEVAFVPAAELLAIEEFDEDLVQELRSRAQNLLLTQEISREEEFGDVEPAADLLEVEGMSRRLAYRLAAHGIVTREDLADQAVPDLLDIDGFDETLAGQLIMAARSAWFTDGAQA</sequence>
<dbReference type="InterPro" id="IPR030842">
    <property type="entry name" value="TF_NusA_bacterial"/>
</dbReference>
<dbReference type="GO" id="GO:0006353">
    <property type="term" value="P:DNA-templated transcription termination"/>
    <property type="evidence" value="ECO:0007669"/>
    <property type="project" value="UniProtKB-UniRule"/>
</dbReference>
<dbReference type="FunFam" id="3.30.300.20:FF:000002">
    <property type="entry name" value="Transcription termination/antitermination protein NusA"/>
    <property type="match status" value="1"/>
</dbReference>
<feature type="domain" description="S1 motif" evidence="8">
    <location>
        <begin position="139"/>
        <end position="204"/>
    </location>
</feature>
<comment type="function">
    <text evidence="7">Participates in both transcription termination and antitermination.</text>
</comment>
<dbReference type="RefSeq" id="WP_068806027.1">
    <property type="nucleotide sequence ID" value="NZ_CP014671.1"/>
</dbReference>
<keyword evidence="4 7" id="KW-0694">RNA-binding</keyword>
<keyword evidence="1 7" id="KW-0806">Transcription termination</keyword>
<dbReference type="PROSITE" id="PS50084">
    <property type="entry name" value="KH_TYPE_1"/>
    <property type="match status" value="1"/>
</dbReference>
<dbReference type="SMART" id="SM00316">
    <property type="entry name" value="S1"/>
    <property type="match status" value="1"/>
</dbReference>
<evidence type="ECO:0000313" key="10">
    <source>
        <dbReference type="Proteomes" id="UP000092952"/>
    </source>
</evidence>
<dbReference type="GO" id="GO:0000166">
    <property type="term" value="F:nucleotide binding"/>
    <property type="evidence" value="ECO:0007669"/>
    <property type="project" value="InterPro"/>
</dbReference>
<dbReference type="InterPro" id="IPR010213">
    <property type="entry name" value="TF_NusA"/>
</dbReference>
<dbReference type="Proteomes" id="UP000092952">
    <property type="component" value="Chromosome"/>
</dbReference>
<organism evidence="9 10">
    <name type="scientific">Immundisolibacter cernigliae</name>
    <dbReference type="NCBI Taxonomy" id="1810504"/>
    <lineage>
        <taxon>Bacteria</taxon>
        <taxon>Pseudomonadati</taxon>
        <taxon>Pseudomonadota</taxon>
        <taxon>Gammaproteobacteria</taxon>
        <taxon>Immundisolibacterales</taxon>
        <taxon>Immundisolibacteraceae</taxon>
        <taxon>Immundisolibacter</taxon>
    </lineage>
</organism>
<dbReference type="EMBL" id="CP014671">
    <property type="protein sequence ID" value="ANX04899.1"/>
    <property type="molecule type" value="Genomic_DNA"/>
</dbReference>
<dbReference type="InterPro" id="IPR010995">
    <property type="entry name" value="DNA_repair_Rad51/TF_NusA_a-hlx"/>
</dbReference>
<evidence type="ECO:0000256" key="2">
    <source>
        <dbReference type="ARBA" id="ARBA00022490"/>
    </source>
</evidence>
<evidence type="ECO:0000256" key="3">
    <source>
        <dbReference type="ARBA" id="ARBA00022814"/>
    </source>
</evidence>
<dbReference type="InterPro" id="IPR009019">
    <property type="entry name" value="KH_sf_prok-type"/>
</dbReference>
<dbReference type="Gene3D" id="3.30.1480.10">
    <property type="entry name" value="NusA, N-terminal domain"/>
    <property type="match status" value="1"/>
</dbReference>
<dbReference type="GO" id="GO:0031564">
    <property type="term" value="P:transcription antitermination"/>
    <property type="evidence" value="ECO:0007669"/>
    <property type="project" value="UniProtKB-UniRule"/>
</dbReference>
<dbReference type="InterPro" id="IPR036555">
    <property type="entry name" value="NusA_N_sf"/>
</dbReference>
<dbReference type="OrthoDB" id="9807233at2"/>
<dbReference type="InterPro" id="IPR025249">
    <property type="entry name" value="TF_NusA_KH_1st"/>
</dbReference>
<dbReference type="PROSITE" id="PS50126">
    <property type="entry name" value="S1"/>
    <property type="match status" value="1"/>
</dbReference>
<dbReference type="NCBIfam" id="TIGR01953">
    <property type="entry name" value="NusA"/>
    <property type="match status" value="1"/>
</dbReference>
<dbReference type="CDD" id="cd02134">
    <property type="entry name" value="KH-II_NusA_rpt1"/>
    <property type="match status" value="1"/>
</dbReference>
<dbReference type="Gene3D" id="1.10.150.20">
    <property type="entry name" value="5' to 3' exonuclease, C-terminal subdomain"/>
    <property type="match status" value="2"/>
</dbReference>
<dbReference type="CDD" id="cd22529">
    <property type="entry name" value="KH-II_NusA_rpt2"/>
    <property type="match status" value="1"/>
</dbReference>
<dbReference type="Pfam" id="PF08529">
    <property type="entry name" value="NusA_N"/>
    <property type="match status" value="1"/>
</dbReference>
<keyword evidence="3 7" id="KW-0889">Transcription antitermination</keyword>
<dbReference type="InterPro" id="IPR015946">
    <property type="entry name" value="KH_dom-like_a/b"/>
</dbReference>
<evidence type="ECO:0000259" key="8">
    <source>
        <dbReference type="PROSITE" id="PS50126"/>
    </source>
</evidence>
<keyword evidence="5 7" id="KW-0805">Transcription regulation</keyword>
<protein>
    <recommendedName>
        <fullName evidence="7">Transcription termination/antitermination protein NusA</fullName>
    </recommendedName>
</protein>
<proteinExistence type="inferred from homology"/>
<dbReference type="SUPFAM" id="SSF54814">
    <property type="entry name" value="Prokaryotic type KH domain (KH-domain type II)"/>
    <property type="match status" value="2"/>
</dbReference>
<dbReference type="STRING" id="1810504.PG2T_12455"/>
<dbReference type="SUPFAM" id="SSF47794">
    <property type="entry name" value="Rad51 N-terminal domain-like"/>
    <property type="match status" value="2"/>
</dbReference>
<dbReference type="FunCoup" id="A0A1B1YVZ7">
    <property type="interactions" value="475"/>
</dbReference>
<evidence type="ECO:0000256" key="1">
    <source>
        <dbReference type="ARBA" id="ARBA00022472"/>
    </source>
</evidence>
<dbReference type="CDD" id="cd04455">
    <property type="entry name" value="S1_NusA"/>
    <property type="match status" value="1"/>
</dbReference>
<dbReference type="InterPro" id="IPR003029">
    <property type="entry name" value="S1_domain"/>
</dbReference>
<dbReference type="FunFam" id="3.30.300.20:FF:000005">
    <property type="entry name" value="Transcription termination/antitermination protein NusA"/>
    <property type="match status" value="1"/>
</dbReference>
<comment type="subunit">
    <text evidence="7">Monomer. Binds directly to the core enzyme of the DNA-dependent RNA polymerase and to nascent RNA.</text>
</comment>
<evidence type="ECO:0000256" key="7">
    <source>
        <dbReference type="HAMAP-Rule" id="MF_00945"/>
    </source>
</evidence>
<dbReference type="GO" id="GO:0003723">
    <property type="term" value="F:RNA binding"/>
    <property type="evidence" value="ECO:0007669"/>
    <property type="project" value="UniProtKB-UniRule"/>
</dbReference>
<dbReference type="Pfam" id="PF26594">
    <property type="entry name" value="KH_NusA_2nd"/>
    <property type="match status" value="1"/>
</dbReference>
<comment type="similarity">
    <text evidence="7">Belongs to the NusA family.</text>
</comment>
<dbReference type="GO" id="GO:0003700">
    <property type="term" value="F:DNA-binding transcription factor activity"/>
    <property type="evidence" value="ECO:0007669"/>
    <property type="project" value="InterPro"/>
</dbReference>
<dbReference type="Gene3D" id="2.40.50.140">
    <property type="entry name" value="Nucleic acid-binding proteins"/>
    <property type="match status" value="1"/>
</dbReference>
<dbReference type="SUPFAM" id="SSF69705">
    <property type="entry name" value="Transcription factor NusA, N-terminal domain"/>
    <property type="match status" value="1"/>
</dbReference>
<dbReference type="InterPro" id="IPR010214">
    <property type="entry name" value="Tscrpt_termin_fac_NusA_C_rpt"/>
</dbReference>
<name>A0A1B1YVZ7_9GAMM</name>
<reference evidence="10" key="1">
    <citation type="submission" date="2016-03" db="EMBL/GenBank/DDBJ databases">
        <title>Complete genome sequence of Solimmundus cernigliae, representing a novel lineage of polycyclic aromatic hydrocarbon degraders within the Gammaproteobacteria.</title>
        <authorList>
            <person name="Singleton D.R."/>
            <person name="Dickey A.N."/>
            <person name="Scholl E.H."/>
            <person name="Wright F.A."/>
            <person name="Aitken M.D."/>
        </authorList>
    </citation>
    <scope>NUCLEOTIDE SEQUENCE [LARGE SCALE GENOMIC DNA]</scope>
    <source>
        <strain evidence="10">TR3.2</strain>
    </source>
</reference>
<dbReference type="PANTHER" id="PTHR22648">
    <property type="entry name" value="TRANSCRIPTION TERMINATION FACTOR NUSA"/>
    <property type="match status" value="1"/>
</dbReference>
<dbReference type="Pfam" id="PF13184">
    <property type="entry name" value="KH_NusA_1st"/>
    <property type="match status" value="1"/>
</dbReference>
<dbReference type="InterPro" id="IPR058582">
    <property type="entry name" value="KH_NusA_2nd"/>
</dbReference>
<dbReference type="PANTHER" id="PTHR22648:SF0">
    <property type="entry name" value="TRANSCRIPTION TERMINATION_ANTITERMINATION PROTEIN NUSA"/>
    <property type="match status" value="1"/>
</dbReference>
<dbReference type="SUPFAM" id="SSF50249">
    <property type="entry name" value="Nucleic acid-binding proteins"/>
    <property type="match status" value="1"/>
</dbReference>
<accession>A0A1B1YVZ7</accession>
<evidence type="ECO:0000256" key="5">
    <source>
        <dbReference type="ARBA" id="ARBA00023015"/>
    </source>
</evidence>
<evidence type="ECO:0000256" key="6">
    <source>
        <dbReference type="ARBA" id="ARBA00023163"/>
    </source>
</evidence>
<dbReference type="KEGG" id="gbi:PG2T_12455"/>
<keyword evidence="10" id="KW-1185">Reference proteome</keyword>
<evidence type="ECO:0000313" key="9">
    <source>
        <dbReference type="EMBL" id="ANX04899.1"/>
    </source>
</evidence>
<dbReference type="Pfam" id="PF14520">
    <property type="entry name" value="HHH_5"/>
    <property type="match status" value="1"/>
</dbReference>
<keyword evidence="6 7" id="KW-0804">Transcription</keyword>
<dbReference type="HAMAP" id="MF_00945_B">
    <property type="entry name" value="NusA_B"/>
    <property type="match status" value="1"/>
</dbReference>
<dbReference type="Gene3D" id="3.30.300.20">
    <property type="match status" value="2"/>
</dbReference>
<dbReference type="NCBIfam" id="TIGR01954">
    <property type="entry name" value="nusA_Cterm_rpt"/>
    <property type="match status" value="2"/>
</dbReference>
<dbReference type="AlphaFoldDB" id="A0A1B1YVZ7"/>
<gene>
    <name evidence="7 9" type="primary">nusA</name>
    <name evidence="9" type="ORF">PG2T_12455</name>
</gene>
<dbReference type="InterPro" id="IPR013735">
    <property type="entry name" value="TF_NusA_N"/>
</dbReference>
<comment type="subcellular location">
    <subcellularLocation>
        <location evidence="7">Cytoplasm</location>
    </subcellularLocation>
</comment>
<dbReference type="InParanoid" id="A0A1B1YVZ7"/>
<dbReference type="GO" id="GO:0005829">
    <property type="term" value="C:cytosol"/>
    <property type="evidence" value="ECO:0007669"/>
    <property type="project" value="TreeGrafter"/>
</dbReference>